<evidence type="ECO:0000256" key="6">
    <source>
        <dbReference type="ARBA" id="ARBA00023065"/>
    </source>
</evidence>
<reference evidence="10" key="1">
    <citation type="submission" date="2025-08" db="UniProtKB">
        <authorList>
            <consortium name="Ensembl"/>
        </authorList>
    </citation>
    <scope>IDENTIFICATION</scope>
</reference>
<evidence type="ECO:0000256" key="2">
    <source>
        <dbReference type="ARBA" id="ARBA00009904"/>
    </source>
</evidence>
<sequence length="233" mass="27503">MASMFRSEEMCLRQLFLQVESAYCCVAELGELGLVQFRDLNANVNNFQRRFVNEVRRCESLERVLRFLESEMGEEILPVIYGKYPDTPPPREMIDLEAVLEKLEGELEEANQNLQALRQNFLELTELKHLLKKTQDFFETNLPDDFFNEDTSGLLELRRYYVCFAFHRFIAGVIKRERLVTFERLLWRACRGNIYLKFSEMDTSLEDPVTVGTDRQSSCLLKKYIWVSHDLDD</sequence>
<dbReference type="GO" id="GO:0005886">
    <property type="term" value="C:plasma membrane"/>
    <property type="evidence" value="ECO:0007669"/>
    <property type="project" value="TreeGrafter"/>
</dbReference>
<name>A0A8C5SPK8_LATLA</name>
<evidence type="ECO:0000313" key="11">
    <source>
        <dbReference type="Proteomes" id="UP000694406"/>
    </source>
</evidence>
<dbReference type="Ensembl" id="ENSLLTT00000022459.1">
    <property type="protein sequence ID" value="ENSLLTP00000021656.1"/>
    <property type="gene ID" value="ENSLLTG00000016146.1"/>
</dbReference>
<accession>A0A8C5SPK8</accession>
<dbReference type="GO" id="GO:0033179">
    <property type="term" value="C:proton-transporting V-type ATPase, V0 domain"/>
    <property type="evidence" value="ECO:0007669"/>
    <property type="project" value="InterPro"/>
</dbReference>
<evidence type="ECO:0000256" key="4">
    <source>
        <dbReference type="ARBA" id="ARBA00022692"/>
    </source>
</evidence>
<keyword evidence="4" id="KW-0812">Transmembrane</keyword>
<organism evidence="10 11">
    <name type="scientific">Laticauda laticaudata</name>
    <name type="common">Blue-ringed sea krait</name>
    <name type="synonym">Blue-lipped sea krait</name>
    <dbReference type="NCBI Taxonomy" id="8630"/>
    <lineage>
        <taxon>Eukaryota</taxon>
        <taxon>Metazoa</taxon>
        <taxon>Chordata</taxon>
        <taxon>Craniata</taxon>
        <taxon>Vertebrata</taxon>
        <taxon>Euteleostomi</taxon>
        <taxon>Lepidosauria</taxon>
        <taxon>Squamata</taxon>
        <taxon>Bifurcata</taxon>
        <taxon>Unidentata</taxon>
        <taxon>Episquamata</taxon>
        <taxon>Toxicofera</taxon>
        <taxon>Serpentes</taxon>
        <taxon>Colubroidea</taxon>
        <taxon>Elapidae</taxon>
        <taxon>Laticaudinae</taxon>
        <taxon>Laticauda</taxon>
    </lineage>
</organism>
<evidence type="ECO:0000256" key="1">
    <source>
        <dbReference type="ARBA" id="ARBA00004141"/>
    </source>
</evidence>
<dbReference type="GeneTree" id="ENSGT00950000182881"/>
<keyword evidence="6 8" id="KW-0406">Ion transport</keyword>
<evidence type="ECO:0000256" key="8">
    <source>
        <dbReference type="RuleBase" id="RU361189"/>
    </source>
</evidence>
<keyword evidence="11" id="KW-1185">Reference proteome</keyword>
<dbReference type="GO" id="GO:0046961">
    <property type="term" value="F:proton-transporting ATPase activity, rotational mechanism"/>
    <property type="evidence" value="ECO:0007669"/>
    <property type="project" value="InterPro"/>
</dbReference>
<dbReference type="PANTHER" id="PTHR11629">
    <property type="entry name" value="VACUOLAR PROTON ATPASES"/>
    <property type="match status" value="1"/>
</dbReference>
<evidence type="ECO:0000256" key="7">
    <source>
        <dbReference type="ARBA" id="ARBA00023136"/>
    </source>
</evidence>
<dbReference type="Proteomes" id="UP000694406">
    <property type="component" value="Unplaced"/>
</dbReference>
<comment type="similarity">
    <text evidence="2 8">Belongs to the V-ATPase 116 kDa subunit family.</text>
</comment>
<dbReference type="GO" id="GO:0007035">
    <property type="term" value="P:vacuolar acidification"/>
    <property type="evidence" value="ECO:0007669"/>
    <property type="project" value="TreeGrafter"/>
</dbReference>
<reference evidence="10" key="2">
    <citation type="submission" date="2025-09" db="UniProtKB">
        <authorList>
            <consortium name="Ensembl"/>
        </authorList>
    </citation>
    <scope>IDENTIFICATION</scope>
</reference>
<dbReference type="GO" id="GO:0051117">
    <property type="term" value="F:ATPase binding"/>
    <property type="evidence" value="ECO:0007669"/>
    <property type="project" value="TreeGrafter"/>
</dbReference>
<evidence type="ECO:0000313" key="10">
    <source>
        <dbReference type="Ensembl" id="ENSLLTP00000021656.1"/>
    </source>
</evidence>
<comment type="function">
    <text evidence="8">Essential component of the vacuolar proton pump (V-ATPase), a multimeric enzyme that catalyzes the translocation of protons across the membranes. Required for assembly and activity of the V-ATPase.</text>
</comment>
<keyword evidence="5" id="KW-1133">Transmembrane helix</keyword>
<protein>
    <recommendedName>
        <fullName evidence="8">V-type proton ATPase subunit a</fullName>
    </recommendedName>
</protein>
<keyword evidence="3 8" id="KW-0813">Transport</keyword>
<evidence type="ECO:0000256" key="9">
    <source>
        <dbReference type="SAM" id="Coils"/>
    </source>
</evidence>
<keyword evidence="7" id="KW-0472">Membrane</keyword>
<evidence type="ECO:0000256" key="5">
    <source>
        <dbReference type="ARBA" id="ARBA00022989"/>
    </source>
</evidence>
<feature type="coiled-coil region" evidence="9">
    <location>
        <begin position="93"/>
        <end position="127"/>
    </location>
</feature>
<dbReference type="AlphaFoldDB" id="A0A8C5SPK8"/>
<keyword evidence="9" id="KW-0175">Coiled coil</keyword>
<comment type="subcellular location">
    <subcellularLocation>
        <location evidence="1">Membrane</location>
        <topology evidence="1">Multi-pass membrane protein</topology>
    </subcellularLocation>
</comment>
<keyword evidence="8" id="KW-0375">Hydrogen ion transport</keyword>
<evidence type="ECO:0000256" key="3">
    <source>
        <dbReference type="ARBA" id="ARBA00022448"/>
    </source>
</evidence>
<dbReference type="PANTHER" id="PTHR11629:SF26">
    <property type="entry name" value="V-TYPE PROTON ATPASE 116 KDA SUBUNIT A 4"/>
    <property type="match status" value="1"/>
</dbReference>
<dbReference type="InterPro" id="IPR002490">
    <property type="entry name" value="V-ATPase_116kDa_su"/>
</dbReference>
<dbReference type="GO" id="GO:0016471">
    <property type="term" value="C:vacuolar proton-transporting V-type ATPase complex"/>
    <property type="evidence" value="ECO:0007669"/>
    <property type="project" value="TreeGrafter"/>
</dbReference>
<proteinExistence type="inferred from homology"/>
<dbReference type="Pfam" id="PF01496">
    <property type="entry name" value="V_ATPase_I"/>
    <property type="match status" value="1"/>
</dbReference>